<dbReference type="InterPro" id="IPR043831">
    <property type="entry name" value="DUF5808"/>
</dbReference>
<dbReference type="RefSeq" id="WP_171246579.1">
    <property type="nucleotide sequence ID" value="NZ_JABFAJ010000011.1"/>
</dbReference>
<dbReference type="AlphaFoldDB" id="A0A849K5L0"/>
<gene>
    <name evidence="2" type="ORF">HLI28_05850</name>
</gene>
<evidence type="ECO:0000259" key="1">
    <source>
        <dbReference type="Pfam" id="PF19124"/>
    </source>
</evidence>
<accession>A0A849K5L0</accession>
<dbReference type="Pfam" id="PF19124">
    <property type="entry name" value="DUF5808"/>
    <property type="match status" value="1"/>
</dbReference>
<sequence>MDTEKSGKKKSGGIKKFYKVVMLAIAVAAVTKELRKDPEDREWHGKVGFVPYEFRMPTISRAKERLWDPEAEHVLGPQVFGVGWTVNVGRVVALVKERVAG</sequence>
<protein>
    <recommendedName>
        <fullName evidence="1">DUF5808 domain-containing protein</fullName>
    </recommendedName>
</protein>
<feature type="domain" description="DUF5808" evidence="1">
    <location>
        <begin position="69"/>
        <end position="93"/>
    </location>
</feature>
<dbReference type="EMBL" id="JABFAJ010000011">
    <property type="protein sequence ID" value="NNU27065.1"/>
    <property type="molecule type" value="Genomic_DNA"/>
</dbReference>
<proteinExistence type="predicted"/>
<reference evidence="2 3" key="1">
    <citation type="submission" date="2020-05" db="EMBL/GenBank/DDBJ databases">
        <title>Genome sequence of Isoptericola sp. JC619 isolated from Chilika lagoon, India.</title>
        <authorList>
            <person name="Kumar D."/>
            <person name="Appam K."/>
            <person name="Gandham S."/>
            <person name="Uppada J."/>
            <person name="Sasikala C."/>
            <person name="Venkata Ramana C."/>
        </authorList>
    </citation>
    <scope>NUCLEOTIDE SEQUENCE [LARGE SCALE GENOMIC DNA]</scope>
    <source>
        <strain evidence="2 3">JC619</strain>
    </source>
</reference>
<dbReference type="Proteomes" id="UP000557204">
    <property type="component" value="Unassembled WGS sequence"/>
</dbReference>
<organism evidence="2 3">
    <name type="scientific">Isoptericola sediminis</name>
    <dbReference type="NCBI Taxonomy" id="2733572"/>
    <lineage>
        <taxon>Bacteria</taxon>
        <taxon>Bacillati</taxon>
        <taxon>Actinomycetota</taxon>
        <taxon>Actinomycetes</taxon>
        <taxon>Micrococcales</taxon>
        <taxon>Promicromonosporaceae</taxon>
        <taxon>Isoptericola</taxon>
    </lineage>
</organism>
<evidence type="ECO:0000313" key="2">
    <source>
        <dbReference type="EMBL" id="NNU27065.1"/>
    </source>
</evidence>
<name>A0A849K5L0_9MICO</name>
<comment type="caution">
    <text evidence="2">The sequence shown here is derived from an EMBL/GenBank/DDBJ whole genome shotgun (WGS) entry which is preliminary data.</text>
</comment>
<keyword evidence="3" id="KW-1185">Reference proteome</keyword>
<evidence type="ECO:0000313" key="3">
    <source>
        <dbReference type="Proteomes" id="UP000557204"/>
    </source>
</evidence>